<evidence type="ECO:0000259" key="4">
    <source>
        <dbReference type="PROSITE" id="PS01124"/>
    </source>
</evidence>
<evidence type="ECO:0000256" key="1">
    <source>
        <dbReference type="ARBA" id="ARBA00023015"/>
    </source>
</evidence>
<dbReference type="PANTHER" id="PTHR46796">
    <property type="entry name" value="HTH-TYPE TRANSCRIPTIONAL ACTIVATOR RHAS-RELATED"/>
    <property type="match status" value="1"/>
</dbReference>
<reference evidence="5" key="2">
    <citation type="journal article" date="2021" name="Microorganisms">
        <title>Bacterial Dimethylsulfoniopropionate Biosynthesis in the East China Sea.</title>
        <authorList>
            <person name="Liu J."/>
            <person name="Zhang Y."/>
            <person name="Liu J."/>
            <person name="Zhong H."/>
            <person name="Williams B.T."/>
            <person name="Zheng Y."/>
            <person name="Curson A.R.J."/>
            <person name="Sun C."/>
            <person name="Sun H."/>
            <person name="Song D."/>
            <person name="Wagner Mackenzie B."/>
            <person name="Bermejo Martinez A."/>
            <person name="Todd J.D."/>
            <person name="Zhang X.H."/>
        </authorList>
    </citation>
    <scope>NUCLEOTIDE SEQUENCE</scope>
    <source>
        <strain evidence="5">AESS21</strain>
    </source>
</reference>
<evidence type="ECO:0000256" key="2">
    <source>
        <dbReference type="ARBA" id="ARBA00023125"/>
    </source>
</evidence>
<dbReference type="GO" id="GO:0003700">
    <property type="term" value="F:DNA-binding transcription factor activity"/>
    <property type="evidence" value="ECO:0007669"/>
    <property type="project" value="InterPro"/>
</dbReference>
<evidence type="ECO:0000313" key="5">
    <source>
        <dbReference type="EMBL" id="MBS8259410.1"/>
    </source>
</evidence>
<accession>A0A944C968</accession>
<dbReference type="AlphaFoldDB" id="A0A944C968"/>
<comment type="caution">
    <text evidence="5">The sequence shown here is derived from an EMBL/GenBank/DDBJ whole genome shotgun (WGS) entry which is preliminary data.</text>
</comment>
<dbReference type="EMBL" id="QTKU01000001">
    <property type="protein sequence ID" value="MBS8259410.1"/>
    <property type="molecule type" value="Genomic_DNA"/>
</dbReference>
<keyword evidence="1" id="KW-0805">Transcription regulation</keyword>
<feature type="domain" description="HTH araC/xylS-type" evidence="4">
    <location>
        <begin position="163"/>
        <end position="260"/>
    </location>
</feature>
<protein>
    <submittedName>
        <fullName evidence="5">AraC family transcriptional regulator</fullName>
    </submittedName>
</protein>
<organism evidence="5 6">
    <name type="scientific">Roseibium polysiphoniae</name>
    <dbReference type="NCBI Taxonomy" id="2571221"/>
    <lineage>
        <taxon>Bacteria</taxon>
        <taxon>Pseudomonadati</taxon>
        <taxon>Pseudomonadota</taxon>
        <taxon>Alphaproteobacteria</taxon>
        <taxon>Hyphomicrobiales</taxon>
        <taxon>Stappiaceae</taxon>
        <taxon>Roseibium</taxon>
    </lineage>
</organism>
<keyword evidence="2" id="KW-0238">DNA-binding</keyword>
<dbReference type="Pfam" id="PF02311">
    <property type="entry name" value="AraC_binding"/>
    <property type="match status" value="1"/>
</dbReference>
<dbReference type="RefSeq" id="WP_338052162.1">
    <property type="nucleotide sequence ID" value="NZ_QTKU01000001.1"/>
</dbReference>
<sequence length="264" mass="29396">MATAPWQAGIHRIEAYFSGEAYAPHRHDTYAIGYTIKGVQSFDYRGGRSDSVAGQVIVLHPDEIHTGEAGTEDGFHYRMLYIEPSLIRGALGATASALPFLRDAVLTDPCLMRAIHAAFNDMDRSLEAVAMDELAVLIADGLLANDKSAQRTKGSLIDQKATNLAREYLDENLDRIVDSEQLEQVTGLDRYSLARQFRKAFGTSPYRYLTMRRLDRVRADIAAGVTLVDAAMRQGFSDQSHMTRRFKASYGISPGHWQRLLHSS</sequence>
<name>A0A944C968_9HYPH</name>
<keyword evidence="3" id="KW-0804">Transcription</keyword>
<dbReference type="InterPro" id="IPR009057">
    <property type="entry name" value="Homeodomain-like_sf"/>
</dbReference>
<dbReference type="GO" id="GO:0043565">
    <property type="term" value="F:sequence-specific DNA binding"/>
    <property type="evidence" value="ECO:0007669"/>
    <property type="project" value="InterPro"/>
</dbReference>
<gene>
    <name evidence="5" type="ORF">DYI23_04175</name>
</gene>
<dbReference type="InterPro" id="IPR018060">
    <property type="entry name" value="HTH_AraC"/>
</dbReference>
<dbReference type="SUPFAM" id="SSF51215">
    <property type="entry name" value="Regulatory protein AraC"/>
    <property type="match status" value="1"/>
</dbReference>
<dbReference type="Pfam" id="PF12833">
    <property type="entry name" value="HTH_18"/>
    <property type="match status" value="1"/>
</dbReference>
<dbReference type="InterPro" id="IPR050204">
    <property type="entry name" value="AraC_XylS_family_regulators"/>
</dbReference>
<evidence type="ECO:0000256" key="3">
    <source>
        <dbReference type="ARBA" id="ARBA00023163"/>
    </source>
</evidence>
<dbReference type="PANTHER" id="PTHR46796:SF2">
    <property type="entry name" value="TRANSCRIPTIONAL REGULATORY PROTEIN"/>
    <property type="match status" value="1"/>
</dbReference>
<reference evidence="5" key="1">
    <citation type="submission" date="2018-08" db="EMBL/GenBank/DDBJ databases">
        <authorList>
            <person name="Jin W."/>
            <person name="Wang H."/>
            <person name="Yang Y."/>
            <person name="Li M."/>
            <person name="Liu J."/>
        </authorList>
    </citation>
    <scope>NUCLEOTIDE SEQUENCE</scope>
    <source>
        <strain evidence="5">AESS21</strain>
    </source>
</reference>
<dbReference type="InterPro" id="IPR003313">
    <property type="entry name" value="AraC-bd"/>
</dbReference>
<dbReference type="SUPFAM" id="SSF46689">
    <property type="entry name" value="Homeodomain-like"/>
    <property type="match status" value="2"/>
</dbReference>
<dbReference type="SMART" id="SM00342">
    <property type="entry name" value="HTH_ARAC"/>
    <property type="match status" value="1"/>
</dbReference>
<evidence type="ECO:0000313" key="6">
    <source>
        <dbReference type="Proteomes" id="UP000705379"/>
    </source>
</evidence>
<dbReference type="Gene3D" id="1.10.10.60">
    <property type="entry name" value="Homeodomain-like"/>
    <property type="match status" value="1"/>
</dbReference>
<dbReference type="Proteomes" id="UP000705379">
    <property type="component" value="Unassembled WGS sequence"/>
</dbReference>
<dbReference type="InterPro" id="IPR037923">
    <property type="entry name" value="HTH-like"/>
</dbReference>
<dbReference type="PROSITE" id="PS01124">
    <property type="entry name" value="HTH_ARAC_FAMILY_2"/>
    <property type="match status" value="1"/>
</dbReference>
<proteinExistence type="predicted"/>